<proteinExistence type="predicted"/>
<dbReference type="Gene3D" id="2.10.260.10">
    <property type="match status" value="1"/>
</dbReference>
<reference evidence="3 4" key="1">
    <citation type="journal article" date="2018" name="Int. J. Syst. Bacteriol.">
        <title>Oceaniradius stylonemae gen. nov., sp. nov., isolated from a red alga, Stylonema cornu-cervi.</title>
        <authorList>
            <person name="Jeong S."/>
        </authorList>
    </citation>
    <scope>NUCLEOTIDE SEQUENCE [LARGE SCALE GENOMIC DNA]</scope>
    <source>
        <strain evidence="3 4">StC1</strain>
    </source>
</reference>
<dbReference type="InterPro" id="IPR037914">
    <property type="entry name" value="SpoVT-AbrB_sf"/>
</dbReference>
<dbReference type="NCBIfam" id="TIGR01439">
    <property type="entry name" value="lp_hng_hel_AbrB"/>
    <property type="match status" value="1"/>
</dbReference>
<accession>A0A3A8AK20</accession>
<keyword evidence="4" id="KW-1185">Reference proteome</keyword>
<feature type="domain" description="SpoVT-AbrB" evidence="2">
    <location>
        <begin position="1"/>
        <end position="44"/>
    </location>
</feature>
<dbReference type="AlphaFoldDB" id="A0A3A8AK20"/>
<keyword evidence="1 3" id="KW-0238">DNA-binding</keyword>
<dbReference type="Proteomes" id="UP000246132">
    <property type="component" value="Unassembled WGS sequence"/>
</dbReference>
<dbReference type="RefSeq" id="WP_109768808.1">
    <property type="nucleotide sequence ID" value="NZ_CP159474.1"/>
</dbReference>
<protein>
    <submittedName>
        <fullName evidence="3">AbrB/MazE/SpoVT family DNA-binding domain-containing protein</fullName>
    </submittedName>
</protein>
<evidence type="ECO:0000313" key="3">
    <source>
        <dbReference type="EMBL" id="RKF06061.1"/>
    </source>
</evidence>
<sequence length="88" mass="10044">MRVTRKGQVTIPKHIRDKLGITAGSEVEFVDRGDDGVRLRAVEDNAEDRAARFRRWLDQVKGTIDLGEKTVDELMLEMRGPRDDIDAH</sequence>
<dbReference type="OrthoDB" id="9809003at2"/>
<dbReference type="InterPro" id="IPR007159">
    <property type="entry name" value="SpoVT-AbrB_dom"/>
</dbReference>
<evidence type="ECO:0000313" key="4">
    <source>
        <dbReference type="Proteomes" id="UP000246132"/>
    </source>
</evidence>
<dbReference type="SMART" id="SM00966">
    <property type="entry name" value="SpoVT_AbrB"/>
    <property type="match status" value="1"/>
</dbReference>
<dbReference type="GO" id="GO:0003677">
    <property type="term" value="F:DNA binding"/>
    <property type="evidence" value="ECO:0007669"/>
    <property type="project" value="UniProtKB-UniRule"/>
</dbReference>
<dbReference type="SUPFAM" id="SSF89447">
    <property type="entry name" value="AbrB/MazE/MraZ-like"/>
    <property type="match status" value="1"/>
</dbReference>
<evidence type="ECO:0000256" key="1">
    <source>
        <dbReference type="PROSITE-ProRule" id="PRU01076"/>
    </source>
</evidence>
<organism evidence="3 4">
    <name type="scientific">Oceaniradius stylonematis</name>
    <dbReference type="NCBI Taxonomy" id="2184161"/>
    <lineage>
        <taxon>Bacteria</taxon>
        <taxon>Pseudomonadati</taxon>
        <taxon>Pseudomonadota</taxon>
        <taxon>Alphaproteobacteria</taxon>
        <taxon>Hyphomicrobiales</taxon>
        <taxon>Ahrensiaceae</taxon>
        <taxon>Oceaniradius</taxon>
    </lineage>
</organism>
<dbReference type="PROSITE" id="PS51740">
    <property type="entry name" value="SPOVT_ABRB"/>
    <property type="match status" value="1"/>
</dbReference>
<dbReference type="EMBL" id="QFWV02000008">
    <property type="protein sequence ID" value="RKF06061.1"/>
    <property type="molecule type" value="Genomic_DNA"/>
</dbReference>
<gene>
    <name evidence="3" type="ORF">DEM25_016085</name>
</gene>
<name>A0A3A8AK20_9HYPH</name>
<evidence type="ECO:0000259" key="2">
    <source>
        <dbReference type="PROSITE" id="PS51740"/>
    </source>
</evidence>
<comment type="caution">
    <text evidence="3">The sequence shown here is derived from an EMBL/GenBank/DDBJ whole genome shotgun (WGS) entry which is preliminary data.</text>
</comment>
<dbReference type="Pfam" id="PF04014">
    <property type="entry name" value="MazE_antitoxin"/>
    <property type="match status" value="1"/>
</dbReference>